<dbReference type="InterPro" id="IPR036885">
    <property type="entry name" value="SWIB_MDM2_dom_sf"/>
</dbReference>
<name>G8YAA9_PICSO</name>
<dbReference type="SUPFAM" id="SSF47592">
    <property type="entry name" value="SWIB/MDM2 domain"/>
    <property type="match status" value="1"/>
</dbReference>
<evidence type="ECO:0000313" key="7">
    <source>
        <dbReference type="Proteomes" id="UP000005222"/>
    </source>
</evidence>
<evidence type="ECO:0000259" key="4">
    <source>
        <dbReference type="PROSITE" id="PS51998"/>
    </source>
</evidence>
<reference evidence="5" key="1">
    <citation type="submission" date="2011-10" db="EMBL/GenBank/DDBJ databases">
        <authorList>
            <person name="Genoscope - CEA"/>
        </authorList>
    </citation>
    <scope>NUCLEOTIDE SEQUENCE</scope>
</reference>
<evidence type="ECO:0000256" key="1">
    <source>
        <dbReference type="SAM" id="Coils"/>
    </source>
</evidence>
<dbReference type="HOGENOM" id="CLU_046065_1_0_1"/>
<dbReference type="EMBL" id="FO082049">
    <property type="protein sequence ID" value="CCE83492.1"/>
    <property type="molecule type" value="Genomic_DNA"/>
</dbReference>
<dbReference type="AlphaFoldDB" id="G8YAA9"/>
<dbReference type="eggNOG" id="KOG1946">
    <property type="taxonomic scope" value="Eukaryota"/>
</dbReference>
<reference evidence="7" key="2">
    <citation type="journal article" date="2012" name="G3 (Bethesda)">
        <title>Pichia sorbitophila, an interspecies yeast hybrid reveals early steps of genome resolution following polyploidization.</title>
        <authorList>
            <person name="Leh Louis V."/>
            <person name="Despons L."/>
            <person name="Friedrich A."/>
            <person name="Martin T."/>
            <person name="Durrens P."/>
            <person name="Casaregola S."/>
            <person name="Neuveglise C."/>
            <person name="Fairhead C."/>
            <person name="Marck C."/>
            <person name="Cruz J.A."/>
            <person name="Straub M.L."/>
            <person name="Kugler V."/>
            <person name="Sacerdot C."/>
            <person name="Uzunov Z."/>
            <person name="Thierry A."/>
            <person name="Weiss S."/>
            <person name="Bleykasten C."/>
            <person name="De Montigny J."/>
            <person name="Jacques N."/>
            <person name="Jung P."/>
            <person name="Lemaire M."/>
            <person name="Mallet S."/>
            <person name="Morel G."/>
            <person name="Richard G.F."/>
            <person name="Sarkar A."/>
            <person name="Savel G."/>
            <person name="Schacherer J."/>
            <person name="Seret M.L."/>
            <person name="Talla E."/>
            <person name="Samson G."/>
            <person name="Jubin C."/>
            <person name="Poulain J."/>
            <person name="Vacherie B."/>
            <person name="Barbe V."/>
            <person name="Pelletier E."/>
            <person name="Sherman D.J."/>
            <person name="Westhof E."/>
            <person name="Weissenbach J."/>
            <person name="Baret P.V."/>
            <person name="Wincker P."/>
            <person name="Gaillardin C."/>
            <person name="Dujon B."/>
            <person name="Souciet J.L."/>
        </authorList>
    </citation>
    <scope>NUCLEOTIDE SEQUENCE [LARGE SCALE GENOMIC DNA]</scope>
    <source>
        <strain evidence="7">ATCC MYA-4447 / BCRC 22081 / CBS 7064 / NBRC 10061 / NRRL Y-12695</strain>
    </source>
</reference>
<evidence type="ECO:0000313" key="6">
    <source>
        <dbReference type="EMBL" id="CCE84523.1"/>
    </source>
</evidence>
<dbReference type="Proteomes" id="UP000005222">
    <property type="component" value="Chromosome K"/>
</dbReference>
<dbReference type="Proteomes" id="UP000005222">
    <property type="component" value="Chromosome L"/>
</dbReference>
<dbReference type="InParanoid" id="G8YAA9"/>
<organism evidence="5 7">
    <name type="scientific">Pichia sorbitophila (strain ATCC MYA-4447 / BCRC 22081 / CBS 7064 / NBRC 10061 / NRRL Y-12695)</name>
    <name type="common">Hybrid yeast</name>
    <dbReference type="NCBI Taxonomy" id="559304"/>
    <lineage>
        <taxon>Eukaryota</taxon>
        <taxon>Fungi</taxon>
        <taxon>Dikarya</taxon>
        <taxon>Ascomycota</taxon>
        <taxon>Saccharomycotina</taxon>
        <taxon>Pichiomycetes</taxon>
        <taxon>Debaryomycetaceae</taxon>
        <taxon>Millerozyma</taxon>
    </lineage>
</organism>
<feature type="region of interest" description="Disordered" evidence="2">
    <location>
        <begin position="89"/>
        <end position="118"/>
    </location>
</feature>
<gene>
    <name evidence="5" type="primary">Piso0_004068</name>
    <name evidence="5" type="ORF">GNLVRS01_PISO0K08744g</name>
    <name evidence="6" type="ORF">GNLVRS01_PISO0L08745g</name>
</gene>
<feature type="coiled-coil region" evidence="1">
    <location>
        <begin position="55"/>
        <end position="82"/>
    </location>
</feature>
<dbReference type="SMART" id="SM00151">
    <property type="entry name" value="SWIB"/>
    <property type="match status" value="1"/>
</dbReference>
<dbReference type="InterPro" id="IPR014876">
    <property type="entry name" value="DEK_C"/>
</dbReference>
<dbReference type="Gene3D" id="1.10.245.10">
    <property type="entry name" value="SWIB/MDM2 domain"/>
    <property type="match status" value="1"/>
</dbReference>
<dbReference type="PROSITE" id="PS51925">
    <property type="entry name" value="SWIB_MDM2"/>
    <property type="match status" value="1"/>
</dbReference>
<evidence type="ECO:0000256" key="2">
    <source>
        <dbReference type="SAM" id="MobiDB-lite"/>
    </source>
</evidence>
<feature type="region of interest" description="Disordered" evidence="2">
    <location>
        <begin position="194"/>
        <end position="214"/>
    </location>
</feature>
<dbReference type="InterPro" id="IPR019835">
    <property type="entry name" value="SWIB_domain"/>
</dbReference>
<dbReference type="OrthoDB" id="10251073at2759"/>
<dbReference type="Gene3D" id="1.10.10.60">
    <property type="entry name" value="Homeodomain-like"/>
    <property type="match status" value="1"/>
</dbReference>
<keyword evidence="1" id="KW-0175">Coiled coil</keyword>
<dbReference type="OMA" id="TVGMFEM"/>
<dbReference type="Pfam" id="PF08766">
    <property type="entry name" value="DEK_C"/>
    <property type="match status" value="1"/>
</dbReference>
<dbReference type="CDD" id="cd10567">
    <property type="entry name" value="SWIB-MDM2_like"/>
    <property type="match status" value="1"/>
</dbReference>
<evidence type="ECO:0000313" key="5">
    <source>
        <dbReference type="EMBL" id="CCE83492.1"/>
    </source>
</evidence>
<dbReference type="FunCoup" id="G8YAA9">
    <property type="interactions" value="335"/>
</dbReference>
<dbReference type="PROSITE" id="PS51998">
    <property type="entry name" value="DEK_C"/>
    <property type="match status" value="1"/>
</dbReference>
<feature type="compositionally biased region" description="Basic and acidic residues" evidence="2">
    <location>
        <begin position="103"/>
        <end position="114"/>
    </location>
</feature>
<dbReference type="STRING" id="559304.G8YAA9"/>
<keyword evidence="7" id="KW-1185">Reference proteome</keyword>
<dbReference type="InterPro" id="IPR003121">
    <property type="entry name" value="SWIB_MDM2_domain"/>
</dbReference>
<proteinExistence type="predicted"/>
<dbReference type="PANTHER" id="PTHR13844">
    <property type="entry name" value="SWI/SNF-RELATED MATRIX-ASSOCIATED ACTIN-DEPENDENT REGULATOR OF CHROMATIN SUBFAMILY D"/>
    <property type="match status" value="1"/>
</dbReference>
<dbReference type="SUPFAM" id="SSF109715">
    <property type="entry name" value="DEK C-terminal domain"/>
    <property type="match status" value="1"/>
</dbReference>
<accession>G8YAA9</accession>
<dbReference type="Pfam" id="PF02201">
    <property type="entry name" value="SWIB"/>
    <property type="match status" value="1"/>
</dbReference>
<dbReference type="EMBL" id="FO082048">
    <property type="protein sequence ID" value="CCE84523.1"/>
    <property type="molecule type" value="Genomic_DNA"/>
</dbReference>
<sequence>MSDNYNPEEYIPTIDAILSVANLEKVSVKKIRNAIQELFEINFQPYKKEINEAILERYYKLLEERENEARDEEERAKVVKKENAVKAVRLQKNKPKQSKSRRTKSDEKSSERRANNAFFQEKNVSPELQAIIGVEKCSRPQIVKQLWAYIKDNNLQNPEDKRKINCDEKLQTLFKKQSVGAFEMNKLLSSHIFASEEKGSETTESTPVIEETTE</sequence>
<feature type="compositionally biased region" description="Basic residues" evidence="2">
    <location>
        <begin position="89"/>
        <end position="102"/>
    </location>
</feature>
<protein>
    <submittedName>
        <fullName evidence="5">Piso0_004068 protein</fullName>
    </submittedName>
</protein>
<feature type="domain" description="DM2" evidence="3">
    <location>
        <begin position="117"/>
        <end position="194"/>
    </location>
</feature>
<feature type="domain" description="DEK-C" evidence="4">
    <location>
        <begin position="4"/>
        <end position="59"/>
    </location>
</feature>
<evidence type="ECO:0000259" key="3">
    <source>
        <dbReference type="PROSITE" id="PS51925"/>
    </source>
</evidence>